<dbReference type="GO" id="GO:0017148">
    <property type="term" value="P:negative regulation of translation"/>
    <property type="evidence" value="ECO:0007669"/>
    <property type="project" value="TreeGrafter"/>
</dbReference>
<dbReference type="Proteomes" id="UP000694920">
    <property type="component" value="Unplaced"/>
</dbReference>
<evidence type="ECO:0000313" key="5">
    <source>
        <dbReference type="RefSeq" id="XP_015597498.1"/>
    </source>
</evidence>
<sequence>MSIIQRSQQWGTFARIWHLYDAKWQDPYLSAERIKMYLMGLYKPIYHPLNDCGDHVVVINSYDIALRGDEWRRRAYFHHTGYHGGASWTMAWEVHKKNPTMIMNKAVYKSMKGNLQRRYSMQRLHIFKDENVPENIMQNISNQIKQLRPVPLRLDEIPPQEVAEFPKLVKYPENYIAQ</sequence>
<dbReference type="InterPro" id="IPR005823">
    <property type="entry name" value="Ribosomal_uL13_bac-type"/>
</dbReference>
<reference evidence="5" key="1">
    <citation type="submission" date="2025-08" db="UniProtKB">
        <authorList>
            <consortium name="RefSeq"/>
        </authorList>
    </citation>
    <scope>IDENTIFICATION</scope>
</reference>
<evidence type="ECO:0000256" key="1">
    <source>
        <dbReference type="ARBA" id="ARBA00006227"/>
    </source>
</evidence>
<name>A0AAJ7FLB8_CEPCN</name>
<dbReference type="SUPFAM" id="SSF52161">
    <property type="entry name" value="Ribosomal protein L13"/>
    <property type="match status" value="1"/>
</dbReference>
<protein>
    <submittedName>
        <fullName evidence="5">39S ribosomal protein L13, mitochondrial</fullName>
    </submittedName>
</protein>
<keyword evidence="4" id="KW-1185">Reference proteome</keyword>
<dbReference type="KEGG" id="ccin:107268846"/>
<dbReference type="CTD" id="28998"/>
<dbReference type="GeneID" id="107268846"/>
<gene>
    <name evidence="5" type="primary">LOC107268846</name>
</gene>
<comment type="similarity">
    <text evidence="1">Belongs to the universal ribosomal protein uL13 family.</text>
</comment>
<accession>A0AAJ7FLB8</accession>
<dbReference type="Gene3D" id="3.90.1180.10">
    <property type="entry name" value="Ribosomal protein L13"/>
    <property type="match status" value="1"/>
</dbReference>
<organism evidence="4 5">
    <name type="scientific">Cephus cinctus</name>
    <name type="common">Wheat stem sawfly</name>
    <dbReference type="NCBI Taxonomy" id="211228"/>
    <lineage>
        <taxon>Eukaryota</taxon>
        <taxon>Metazoa</taxon>
        <taxon>Ecdysozoa</taxon>
        <taxon>Arthropoda</taxon>
        <taxon>Hexapoda</taxon>
        <taxon>Insecta</taxon>
        <taxon>Pterygota</taxon>
        <taxon>Neoptera</taxon>
        <taxon>Endopterygota</taxon>
        <taxon>Hymenoptera</taxon>
        <taxon>Cephoidea</taxon>
        <taxon>Cephidae</taxon>
        <taxon>Cephus</taxon>
    </lineage>
</organism>
<dbReference type="GO" id="GO:0006412">
    <property type="term" value="P:translation"/>
    <property type="evidence" value="ECO:0007669"/>
    <property type="project" value="InterPro"/>
</dbReference>
<evidence type="ECO:0000256" key="2">
    <source>
        <dbReference type="ARBA" id="ARBA00022980"/>
    </source>
</evidence>
<dbReference type="HAMAP" id="MF_01366">
    <property type="entry name" value="Ribosomal_uL13"/>
    <property type="match status" value="1"/>
</dbReference>
<keyword evidence="3" id="KW-0687">Ribonucleoprotein</keyword>
<dbReference type="PANTHER" id="PTHR11545">
    <property type="entry name" value="RIBOSOMAL PROTEIN L13"/>
    <property type="match status" value="1"/>
</dbReference>
<dbReference type="GO" id="GO:0003729">
    <property type="term" value="F:mRNA binding"/>
    <property type="evidence" value="ECO:0007669"/>
    <property type="project" value="TreeGrafter"/>
</dbReference>
<proteinExistence type="inferred from homology"/>
<dbReference type="InterPro" id="IPR005822">
    <property type="entry name" value="Ribosomal_uL13"/>
</dbReference>
<dbReference type="GO" id="GO:0003735">
    <property type="term" value="F:structural constituent of ribosome"/>
    <property type="evidence" value="ECO:0007669"/>
    <property type="project" value="InterPro"/>
</dbReference>
<dbReference type="PANTHER" id="PTHR11545:SF2">
    <property type="entry name" value="LARGE RIBOSOMAL SUBUNIT PROTEIN UL13M"/>
    <property type="match status" value="1"/>
</dbReference>
<dbReference type="RefSeq" id="XP_015597498.1">
    <property type="nucleotide sequence ID" value="XM_015742012.2"/>
</dbReference>
<evidence type="ECO:0000256" key="3">
    <source>
        <dbReference type="ARBA" id="ARBA00023274"/>
    </source>
</evidence>
<evidence type="ECO:0000313" key="4">
    <source>
        <dbReference type="Proteomes" id="UP000694920"/>
    </source>
</evidence>
<dbReference type="CDD" id="cd00392">
    <property type="entry name" value="Ribosomal_L13"/>
    <property type="match status" value="1"/>
</dbReference>
<dbReference type="PIRSF" id="PIRSF002181">
    <property type="entry name" value="Ribosomal_L13"/>
    <property type="match status" value="1"/>
</dbReference>
<dbReference type="AlphaFoldDB" id="A0AAJ7FLB8"/>
<dbReference type="InterPro" id="IPR036899">
    <property type="entry name" value="Ribosomal_uL13_sf"/>
</dbReference>
<keyword evidence="2 5" id="KW-0689">Ribosomal protein</keyword>
<dbReference type="FunFam" id="3.90.1180.10:FF:000005">
    <property type="entry name" value="39S ribosomal protein L13, mitochondrial"/>
    <property type="match status" value="1"/>
</dbReference>
<dbReference type="GO" id="GO:0005762">
    <property type="term" value="C:mitochondrial large ribosomal subunit"/>
    <property type="evidence" value="ECO:0007669"/>
    <property type="project" value="TreeGrafter"/>
</dbReference>
<dbReference type="Pfam" id="PF00572">
    <property type="entry name" value="Ribosomal_L13"/>
    <property type="match status" value="1"/>
</dbReference>